<feature type="transmembrane region" description="Helical" evidence="1">
    <location>
        <begin position="58"/>
        <end position="78"/>
    </location>
</feature>
<feature type="transmembrane region" description="Helical" evidence="1">
    <location>
        <begin position="90"/>
        <end position="107"/>
    </location>
</feature>
<dbReference type="EMBL" id="FPAB01000003">
    <property type="protein sequence ID" value="SFS65606.1"/>
    <property type="molecule type" value="Genomic_DNA"/>
</dbReference>
<name>A0A1I6RLT0_9ACTN</name>
<keyword evidence="1" id="KW-1133">Transmembrane helix</keyword>
<reference evidence="3" key="1">
    <citation type="submission" date="2016-10" db="EMBL/GenBank/DDBJ databases">
        <authorList>
            <person name="Varghese N."/>
            <person name="Submissions S."/>
        </authorList>
    </citation>
    <scope>NUCLEOTIDE SEQUENCE [LARGE SCALE GENOMIC DNA]</scope>
    <source>
        <strain evidence="3">CGMCC 4.7047</strain>
    </source>
</reference>
<dbReference type="STRING" id="1176198.SAMN05444716_103173"/>
<gene>
    <name evidence="2" type="ORF">SAMN05444716_103173</name>
</gene>
<feature type="transmembrane region" description="Helical" evidence="1">
    <location>
        <begin position="113"/>
        <end position="130"/>
    </location>
</feature>
<feature type="transmembrane region" description="Helical" evidence="1">
    <location>
        <begin position="142"/>
        <end position="161"/>
    </location>
</feature>
<proteinExistence type="predicted"/>
<feature type="transmembrane region" description="Helical" evidence="1">
    <location>
        <begin position="6"/>
        <end position="23"/>
    </location>
</feature>
<evidence type="ECO:0000313" key="2">
    <source>
        <dbReference type="EMBL" id="SFS65606.1"/>
    </source>
</evidence>
<dbReference type="Proteomes" id="UP000198873">
    <property type="component" value="Unassembled WGS sequence"/>
</dbReference>
<accession>A0A1I6RLT0</accession>
<evidence type="ECO:0000313" key="3">
    <source>
        <dbReference type="Proteomes" id="UP000198873"/>
    </source>
</evidence>
<dbReference type="RefSeq" id="WP_093842685.1">
    <property type="nucleotide sequence ID" value="NZ_FPAB01000003.1"/>
</dbReference>
<sequence>MLDPQWVFLSAVLGLAGSVRYAFATVRGTARPNVVTWALWAAVPLIGFSAQLDAGVGLPAVQTLAAGAGPVAVVACGLLTRHLLVRISTFDKVCAVVAAIALVVWLVLDQAPLAVVCVVVADAVAALPTLVKAWRDPCSENLLFYVLVGIGAAVTLMTITSWEPESWAFAAYVCALCTVLGGTVFTRRRVLRRVLQRPGPGPGHHG</sequence>
<keyword evidence="3" id="KW-1185">Reference proteome</keyword>
<dbReference type="AlphaFoldDB" id="A0A1I6RLT0"/>
<feature type="transmembrane region" description="Helical" evidence="1">
    <location>
        <begin position="167"/>
        <end position="186"/>
    </location>
</feature>
<evidence type="ECO:0000256" key="1">
    <source>
        <dbReference type="SAM" id="Phobius"/>
    </source>
</evidence>
<protein>
    <submittedName>
        <fullName evidence="2">Uncharacterized protein</fullName>
    </submittedName>
</protein>
<keyword evidence="1" id="KW-0472">Membrane</keyword>
<feature type="transmembrane region" description="Helical" evidence="1">
    <location>
        <begin position="35"/>
        <end position="52"/>
    </location>
</feature>
<keyword evidence="1" id="KW-0812">Transmembrane</keyword>
<organism evidence="2 3">
    <name type="scientific">Streptomyces harbinensis</name>
    <dbReference type="NCBI Taxonomy" id="1176198"/>
    <lineage>
        <taxon>Bacteria</taxon>
        <taxon>Bacillati</taxon>
        <taxon>Actinomycetota</taxon>
        <taxon>Actinomycetes</taxon>
        <taxon>Kitasatosporales</taxon>
        <taxon>Streptomycetaceae</taxon>
        <taxon>Streptomyces</taxon>
    </lineage>
</organism>